<dbReference type="Gene3D" id="3.40.50.300">
    <property type="entry name" value="P-loop containing nucleotide triphosphate hydrolases"/>
    <property type="match status" value="1"/>
</dbReference>
<dbReference type="InterPro" id="IPR001977">
    <property type="entry name" value="Depp_CoAkinase"/>
</dbReference>
<reference evidence="10 11" key="1">
    <citation type="submission" date="2018-06" db="EMBL/GenBank/DDBJ databases">
        <title>Actinomadura craniellae sp. nov. isolated from marine sponge Craniella sp.</title>
        <authorList>
            <person name="Li L."/>
            <person name="Xu Q.H."/>
            <person name="Lin H.W."/>
            <person name="Lu Y.H."/>
        </authorList>
    </citation>
    <scope>NUCLEOTIDE SEQUENCE [LARGE SCALE GENOMIC DNA]</scope>
    <source>
        <strain evidence="10 11">LHW63021</strain>
    </source>
</reference>
<feature type="binding site" evidence="8">
    <location>
        <begin position="11"/>
        <end position="16"/>
    </location>
    <ligand>
        <name>ATP</name>
        <dbReference type="ChEBI" id="CHEBI:30616"/>
    </ligand>
</feature>
<sequence length="199" mass="21170">MLRVGLTGGIGSGKSEVSRRFVARGAVLIDSDQMAREVVEPGTPGLAAIVAEFGEGVLLPDGWLDRPALGKIVFSDPERLAKLNAITHPLVGKRSEELLAAAPPDAIVVFDVPLLAENGLAPVYAVVVVVDVPVETQLERLVSRRGMPEEDARARIAAQATREQRLAIADHVIDNSGSLDDLDTRVEEVWAKLVAQATG</sequence>
<dbReference type="AlphaFoldDB" id="A0A365HBP3"/>
<evidence type="ECO:0000313" key="11">
    <source>
        <dbReference type="Proteomes" id="UP000251891"/>
    </source>
</evidence>
<evidence type="ECO:0000256" key="2">
    <source>
        <dbReference type="ARBA" id="ARBA00022490"/>
    </source>
</evidence>
<dbReference type="EMBL" id="QLYX01000002">
    <property type="protein sequence ID" value="RAY16459.1"/>
    <property type="molecule type" value="Genomic_DNA"/>
</dbReference>
<evidence type="ECO:0000313" key="10">
    <source>
        <dbReference type="EMBL" id="RAY16459.1"/>
    </source>
</evidence>
<dbReference type="NCBIfam" id="NF002879">
    <property type="entry name" value="PRK03333.1"/>
    <property type="match status" value="1"/>
</dbReference>
<evidence type="ECO:0000256" key="9">
    <source>
        <dbReference type="NCBIfam" id="TIGR00152"/>
    </source>
</evidence>
<dbReference type="InterPro" id="IPR027417">
    <property type="entry name" value="P-loop_NTPase"/>
</dbReference>
<keyword evidence="11" id="KW-1185">Reference proteome</keyword>
<keyword evidence="6 8" id="KW-0067">ATP-binding</keyword>
<dbReference type="PANTHER" id="PTHR10695">
    <property type="entry name" value="DEPHOSPHO-COA KINASE-RELATED"/>
    <property type="match status" value="1"/>
</dbReference>
<dbReference type="PROSITE" id="PS51219">
    <property type="entry name" value="DPCK"/>
    <property type="match status" value="1"/>
</dbReference>
<accession>A0A365HBP3</accession>
<comment type="similarity">
    <text evidence="1 8">Belongs to the CoaE family.</text>
</comment>
<evidence type="ECO:0000256" key="3">
    <source>
        <dbReference type="ARBA" id="ARBA00022679"/>
    </source>
</evidence>
<dbReference type="UniPathway" id="UPA00241">
    <property type="reaction ID" value="UER00356"/>
</dbReference>
<dbReference type="HAMAP" id="MF_00376">
    <property type="entry name" value="Dephospho_CoA_kinase"/>
    <property type="match status" value="1"/>
</dbReference>
<comment type="pathway">
    <text evidence="8">Cofactor biosynthesis; coenzyme A biosynthesis; CoA from (R)-pantothenate: step 5/5.</text>
</comment>
<evidence type="ECO:0000256" key="1">
    <source>
        <dbReference type="ARBA" id="ARBA00009018"/>
    </source>
</evidence>
<dbReference type="GO" id="GO:0005524">
    <property type="term" value="F:ATP binding"/>
    <property type="evidence" value="ECO:0007669"/>
    <property type="project" value="UniProtKB-UniRule"/>
</dbReference>
<gene>
    <name evidence="8" type="primary">coaE</name>
    <name evidence="10" type="ORF">DPM19_06200</name>
</gene>
<organism evidence="10 11">
    <name type="scientific">Actinomadura craniellae</name>
    <dbReference type="NCBI Taxonomy" id="2231787"/>
    <lineage>
        <taxon>Bacteria</taxon>
        <taxon>Bacillati</taxon>
        <taxon>Actinomycetota</taxon>
        <taxon>Actinomycetes</taxon>
        <taxon>Streptosporangiales</taxon>
        <taxon>Thermomonosporaceae</taxon>
        <taxon>Actinomadura</taxon>
    </lineage>
</organism>
<dbReference type="GO" id="GO:0015937">
    <property type="term" value="P:coenzyme A biosynthetic process"/>
    <property type="evidence" value="ECO:0007669"/>
    <property type="project" value="UniProtKB-UniRule"/>
</dbReference>
<dbReference type="PANTHER" id="PTHR10695:SF46">
    <property type="entry name" value="BIFUNCTIONAL COENZYME A SYNTHASE-RELATED"/>
    <property type="match status" value="1"/>
</dbReference>
<comment type="subcellular location">
    <subcellularLocation>
        <location evidence="8">Cytoplasm</location>
    </subcellularLocation>
</comment>
<protein>
    <recommendedName>
        <fullName evidence="8 9">Dephospho-CoA kinase</fullName>
        <ecNumber evidence="8 9">2.7.1.24</ecNumber>
    </recommendedName>
    <alternativeName>
        <fullName evidence="8">Dephosphocoenzyme A kinase</fullName>
    </alternativeName>
</protein>
<dbReference type="GO" id="GO:0004140">
    <property type="term" value="F:dephospho-CoA kinase activity"/>
    <property type="evidence" value="ECO:0007669"/>
    <property type="project" value="UniProtKB-UniRule"/>
</dbReference>
<evidence type="ECO:0000256" key="5">
    <source>
        <dbReference type="ARBA" id="ARBA00022777"/>
    </source>
</evidence>
<proteinExistence type="inferred from homology"/>
<dbReference type="SUPFAM" id="SSF52540">
    <property type="entry name" value="P-loop containing nucleoside triphosphate hydrolases"/>
    <property type="match status" value="1"/>
</dbReference>
<dbReference type="GO" id="GO:0005737">
    <property type="term" value="C:cytoplasm"/>
    <property type="evidence" value="ECO:0007669"/>
    <property type="project" value="UniProtKB-SubCell"/>
</dbReference>
<dbReference type="RefSeq" id="WP_111863798.1">
    <property type="nucleotide sequence ID" value="NZ_QLYX01000002.1"/>
</dbReference>
<comment type="function">
    <text evidence="8">Catalyzes the phosphorylation of the 3'-hydroxyl group of dephosphocoenzyme A to form coenzyme A.</text>
</comment>
<dbReference type="Proteomes" id="UP000251891">
    <property type="component" value="Unassembled WGS sequence"/>
</dbReference>
<comment type="catalytic activity">
    <reaction evidence="8">
        <text>3'-dephospho-CoA + ATP = ADP + CoA + H(+)</text>
        <dbReference type="Rhea" id="RHEA:18245"/>
        <dbReference type="ChEBI" id="CHEBI:15378"/>
        <dbReference type="ChEBI" id="CHEBI:30616"/>
        <dbReference type="ChEBI" id="CHEBI:57287"/>
        <dbReference type="ChEBI" id="CHEBI:57328"/>
        <dbReference type="ChEBI" id="CHEBI:456216"/>
        <dbReference type="EC" id="2.7.1.24"/>
    </reaction>
</comment>
<evidence type="ECO:0000256" key="4">
    <source>
        <dbReference type="ARBA" id="ARBA00022741"/>
    </source>
</evidence>
<evidence type="ECO:0000256" key="7">
    <source>
        <dbReference type="ARBA" id="ARBA00022993"/>
    </source>
</evidence>
<dbReference type="Pfam" id="PF01121">
    <property type="entry name" value="CoaE"/>
    <property type="match status" value="1"/>
</dbReference>
<keyword evidence="3 8" id="KW-0808">Transferase</keyword>
<keyword evidence="4 8" id="KW-0547">Nucleotide-binding</keyword>
<evidence type="ECO:0000256" key="8">
    <source>
        <dbReference type="HAMAP-Rule" id="MF_00376"/>
    </source>
</evidence>
<dbReference type="CDD" id="cd02022">
    <property type="entry name" value="DPCK"/>
    <property type="match status" value="1"/>
</dbReference>
<evidence type="ECO:0000256" key="6">
    <source>
        <dbReference type="ARBA" id="ARBA00022840"/>
    </source>
</evidence>
<keyword evidence="7 8" id="KW-0173">Coenzyme A biosynthesis</keyword>
<comment type="caution">
    <text evidence="10">The sequence shown here is derived from an EMBL/GenBank/DDBJ whole genome shotgun (WGS) entry which is preliminary data.</text>
</comment>
<dbReference type="FunFam" id="3.40.50.300:FF:000991">
    <property type="entry name" value="Dephospho-CoA kinase"/>
    <property type="match status" value="1"/>
</dbReference>
<keyword evidence="5 8" id="KW-0418">Kinase</keyword>
<name>A0A365HBP3_9ACTN</name>
<dbReference type="OrthoDB" id="9812943at2"/>
<keyword evidence="2 8" id="KW-0963">Cytoplasm</keyword>
<dbReference type="EC" id="2.7.1.24" evidence="8 9"/>
<dbReference type="NCBIfam" id="TIGR00152">
    <property type="entry name" value="dephospho-CoA kinase"/>
    <property type="match status" value="1"/>
</dbReference>